<reference evidence="1" key="2">
    <citation type="submission" date="2022-01" db="EMBL/GenBank/DDBJ databases">
        <authorList>
            <person name="Yamashiro T."/>
            <person name="Shiraishi A."/>
            <person name="Satake H."/>
            <person name="Nakayama K."/>
        </authorList>
    </citation>
    <scope>NUCLEOTIDE SEQUENCE</scope>
</reference>
<accession>A0ABQ5DA49</accession>
<proteinExistence type="predicted"/>
<gene>
    <name evidence="1" type="ORF">Tco_0925671</name>
</gene>
<dbReference type="PANTHER" id="PTHR11439">
    <property type="entry name" value="GAG-POL-RELATED RETROTRANSPOSON"/>
    <property type="match status" value="1"/>
</dbReference>
<dbReference type="Proteomes" id="UP001151760">
    <property type="component" value="Unassembled WGS sequence"/>
</dbReference>
<evidence type="ECO:0000313" key="1">
    <source>
        <dbReference type="EMBL" id="GJT35252.1"/>
    </source>
</evidence>
<reference evidence="1" key="1">
    <citation type="journal article" date="2022" name="Int. J. Mol. Sci.">
        <title>Draft Genome of Tanacetum Coccineum: Genomic Comparison of Closely Related Tanacetum-Family Plants.</title>
        <authorList>
            <person name="Yamashiro T."/>
            <person name="Shiraishi A."/>
            <person name="Nakayama K."/>
            <person name="Satake H."/>
        </authorList>
    </citation>
    <scope>NUCLEOTIDE SEQUENCE</scope>
</reference>
<evidence type="ECO:0000313" key="2">
    <source>
        <dbReference type="Proteomes" id="UP001151760"/>
    </source>
</evidence>
<comment type="caution">
    <text evidence="1">The sequence shown here is derived from an EMBL/GenBank/DDBJ whole genome shotgun (WGS) entry which is preliminary data.</text>
</comment>
<protein>
    <submittedName>
        <fullName evidence="1">Uncharacterized protein</fullName>
    </submittedName>
</protein>
<keyword evidence="2" id="KW-1185">Reference proteome</keyword>
<organism evidence="1 2">
    <name type="scientific">Tanacetum coccineum</name>
    <dbReference type="NCBI Taxonomy" id="301880"/>
    <lineage>
        <taxon>Eukaryota</taxon>
        <taxon>Viridiplantae</taxon>
        <taxon>Streptophyta</taxon>
        <taxon>Embryophyta</taxon>
        <taxon>Tracheophyta</taxon>
        <taxon>Spermatophyta</taxon>
        <taxon>Magnoliopsida</taxon>
        <taxon>eudicotyledons</taxon>
        <taxon>Gunneridae</taxon>
        <taxon>Pentapetalae</taxon>
        <taxon>asterids</taxon>
        <taxon>campanulids</taxon>
        <taxon>Asterales</taxon>
        <taxon>Asteraceae</taxon>
        <taxon>Asteroideae</taxon>
        <taxon>Anthemideae</taxon>
        <taxon>Anthemidinae</taxon>
        <taxon>Tanacetum</taxon>
    </lineage>
</organism>
<name>A0ABQ5DA49_9ASTR</name>
<dbReference type="PANTHER" id="PTHR11439:SF521">
    <property type="entry name" value="RNA-DIRECTED DNA POLYMERASE"/>
    <property type="match status" value="1"/>
</dbReference>
<dbReference type="EMBL" id="BQNB010015034">
    <property type="protein sequence ID" value="GJT35252.1"/>
    <property type="molecule type" value="Genomic_DNA"/>
</dbReference>
<sequence length="233" mass="26886">MPRLIWFDMLLGHTSSVPILKGKGKDKKKNDKKAKEKSEYLAPKAWIEKQKFPRGLANKLRPTSSTDAANCKMPKRVENPRSAVIWWMRMWTRIVRWCLMCGCHDPLRAVDNGQKLYYGTNSSTAESRVKENVIFEDDIQKELNTRPDLAYAVSRLSRYTSNPSYGHWKAITRVLHYLRYSRDYGLHYDRHPAVIEGYSDANWISDIKDSRSTSGYVFTLGGAAILMESFQAN</sequence>